<dbReference type="Proteomes" id="UP000823388">
    <property type="component" value="Chromosome 5N"/>
</dbReference>
<proteinExistence type="predicted"/>
<sequence length="240" mass="26177">MEGQARAERKGAAHRPAGGDPPAEGVGSDWRRRRRRLPREEGRAYHGAPLFQMSPGVDLAGTVMARGAVKPSEVQQRLREAFEGAPPFPDPQQPAMLPEPEAILVDSSQFRLSRAPLPEDAAGRESNRLAAEVKKKQAELRRKKRIRREEQKRDLAKCRRLGMVSSSEEEEELNKLGDTSESGIDDNDDNDDGVDWSALTPGDEDVGGGQSTSAAAGASAPPRRRQSRLCPREAPLEAAS</sequence>
<accession>A0A8T0RNF1</accession>
<feature type="compositionally biased region" description="Basic and acidic residues" evidence="1">
    <location>
        <begin position="147"/>
        <end position="157"/>
    </location>
</feature>
<feature type="region of interest" description="Disordered" evidence="1">
    <location>
        <begin position="117"/>
        <end position="240"/>
    </location>
</feature>
<keyword evidence="3" id="KW-1185">Reference proteome</keyword>
<name>A0A8T0RNF1_PANVG</name>
<protein>
    <submittedName>
        <fullName evidence="2">Uncharacterized protein</fullName>
    </submittedName>
</protein>
<feature type="region of interest" description="Disordered" evidence="1">
    <location>
        <begin position="1"/>
        <end position="55"/>
    </location>
</feature>
<feature type="compositionally biased region" description="Basic and acidic residues" evidence="1">
    <location>
        <begin position="230"/>
        <end position="240"/>
    </location>
</feature>
<organism evidence="2 3">
    <name type="scientific">Panicum virgatum</name>
    <name type="common">Blackwell switchgrass</name>
    <dbReference type="NCBI Taxonomy" id="38727"/>
    <lineage>
        <taxon>Eukaryota</taxon>
        <taxon>Viridiplantae</taxon>
        <taxon>Streptophyta</taxon>
        <taxon>Embryophyta</taxon>
        <taxon>Tracheophyta</taxon>
        <taxon>Spermatophyta</taxon>
        <taxon>Magnoliopsida</taxon>
        <taxon>Liliopsida</taxon>
        <taxon>Poales</taxon>
        <taxon>Poaceae</taxon>
        <taxon>PACMAD clade</taxon>
        <taxon>Panicoideae</taxon>
        <taxon>Panicodae</taxon>
        <taxon>Paniceae</taxon>
        <taxon>Panicinae</taxon>
        <taxon>Panicum</taxon>
        <taxon>Panicum sect. Hiantes</taxon>
    </lineage>
</organism>
<feature type="compositionally biased region" description="Basic and acidic residues" evidence="1">
    <location>
        <begin position="1"/>
        <end position="11"/>
    </location>
</feature>
<evidence type="ECO:0000256" key="1">
    <source>
        <dbReference type="SAM" id="MobiDB-lite"/>
    </source>
</evidence>
<evidence type="ECO:0000313" key="3">
    <source>
        <dbReference type="Proteomes" id="UP000823388"/>
    </source>
</evidence>
<dbReference type="EMBL" id="CM029046">
    <property type="protein sequence ID" value="KAG2586954.1"/>
    <property type="molecule type" value="Genomic_DNA"/>
</dbReference>
<reference evidence="2" key="1">
    <citation type="submission" date="2020-05" db="EMBL/GenBank/DDBJ databases">
        <title>WGS assembly of Panicum virgatum.</title>
        <authorList>
            <person name="Lovell J.T."/>
            <person name="Jenkins J."/>
            <person name="Shu S."/>
            <person name="Juenger T.E."/>
            <person name="Schmutz J."/>
        </authorList>
    </citation>
    <scope>NUCLEOTIDE SEQUENCE</scope>
    <source>
        <strain evidence="2">AP13</strain>
    </source>
</reference>
<feature type="compositionally biased region" description="Acidic residues" evidence="1">
    <location>
        <begin position="183"/>
        <end position="194"/>
    </location>
</feature>
<comment type="caution">
    <text evidence="2">The sequence shown here is derived from an EMBL/GenBank/DDBJ whole genome shotgun (WGS) entry which is preliminary data.</text>
</comment>
<gene>
    <name evidence="2" type="ORF">PVAP13_5NG120600</name>
</gene>
<evidence type="ECO:0000313" key="2">
    <source>
        <dbReference type="EMBL" id="KAG2586954.1"/>
    </source>
</evidence>
<dbReference type="AlphaFoldDB" id="A0A8T0RNF1"/>
<feature type="compositionally biased region" description="Low complexity" evidence="1">
    <location>
        <begin position="211"/>
        <end position="221"/>
    </location>
</feature>
<feature type="compositionally biased region" description="Basic and acidic residues" evidence="1">
    <location>
        <begin position="121"/>
        <end position="140"/>
    </location>
</feature>